<organism evidence="2 3">
    <name type="scientific">Listeria floridensis FSL S10-1187</name>
    <dbReference type="NCBI Taxonomy" id="1265817"/>
    <lineage>
        <taxon>Bacteria</taxon>
        <taxon>Bacillati</taxon>
        <taxon>Bacillota</taxon>
        <taxon>Bacilli</taxon>
        <taxon>Bacillales</taxon>
        <taxon>Listeriaceae</taxon>
        <taxon>Listeria</taxon>
    </lineage>
</organism>
<comment type="caution">
    <text evidence="2">The sequence shown here is derived from an EMBL/GenBank/DDBJ whole genome shotgun (WGS) entry which is preliminary data.</text>
</comment>
<keyword evidence="1" id="KW-1133">Transmembrane helix</keyword>
<protein>
    <submittedName>
        <fullName evidence="2">Uncharacterized protein</fullName>
    </submittedName>
</protein>
<sequence>MNHFHLLLGALPSLNGLKNYIQTEGGNGATIILVIFAIVFFFKQQIGKFFGFFDFCRCYLFCYWKSNFYYFSD</sequence>
<dbReference type="Proteomes" id="UP000019249">
    <property type="component" value="Unassembled WGS sequence"/>
</dbReference>
<proteinExistence type="predicted"/>
<keyword evidence="1" id="KW-0812">Transmembrane</keyword>
<evidence type="ECO:0000313" key="2">
    <source>
        <dbReference type="EMBL" id="EUJ33143.1"/>
    </source>
</evidence>
<name>A0ABP3AZY0_9LIST</name>
<reference evidence="2 3" key="1">
    <citation type="journal article" date="2014" name="Int. J. Syst. Evol. Microbiol.">
        <title>Listeria floridensis sp. nov., Listeria aquatica sp. nov., Listeria cornellensis sp. nov., Listeria riparia sp. nov. and Listeria grandensis sp. nov., from agricultural and natural environments.</title>
        <authorList>
            <person name="den Bakker H.C."/>
            <person name="Warchocki S."/>
            <person name="Wright E.M."/>
            <person name="Allred A.F."/>
            <person name="Ahlstrom C."/>
            <person name="Manuel C.S."/>
            <person name="Stasiewicz M.J."/>
            <person name="Burrell A."/>
            <person name="Roof S."/>
            <person name="Strawn L."/>
            <person name="Fortes E.D."/>
            <person name="Nightingale K.K."/>
            <person name="Kephart D."/>
            <person name="Wiedmann M."/>
        </authorList>
    </citation>
    <scope>NUCLEOTIDE SEQUENCE [LARGE SCALE GENOMIC DNA]</scope>
    <source>
        <strain evidence="2 3">FSL S10-1187</strain>
    </source>
</reference>
<accession>A0ABP3AZY0</accession>
<keyword evidence="3" id="KW-1185">Reference proteome</keyword>
<keyword evidence="1" id="KW-0472">Membrane</keyword>
<gene>
    <name evidence="2" type="ORF">MFLO_04350</name>
</gene>
<dbReference type="EMBL" id="AODF01000007">
    <property type="protein sequence ID" value="EUJ33143.1"/>
    <property type="molecule type" value="Genomic_DNA"/>
</dbReference>
<feature type="transmembrane region" description="Helical" evidence="1">
    <location>
        <begin position="26"/>
        <end position="42"/>
    </location>
</feature>
<evidence type="ECO:0000313" key="3">
    <source>
        <dbReference type="Proteomes" id="UP000019249"/>
    </source>
</evidence>
<evidence type="ECO:0000256" key="1">
    <source>
        <dbReference type="SAM" id="Phobius"/>
    </source>
</evidence>